<name>A0A8S1FAW7_9PELO</name>
<dbReference type="OrthoDB" id="5872986at2759"/>
<gene>
    <name evidence="4" type="ORF">CBOVIS_LOCUS12370</name>
</gene>
<comment type="caution">
    <text evidence="4">The sequence shown here is derived from an EMBL/GenBank/DDBJ whole genome shotgun (WGS) entry which is preliminary data.</text>
</comment>
<feature type="signal peptide" evidence="2">
    <location>
        <begin position="1"/>
        <end position="21"/>
    </location>
</feature>
<keyword evidence="2" id="KW-0732">Signal</keyword>
<dbReference type="Gene3D" id="1.10.10.1940">
    <property type="match status" value="2"/>
</dbReference>
<feature type="disulfide bond" evidence="1">
    <location>
        <begin position="74"/>
        <end position="108"/>
    </location>
</feature>
<evidence type="ECO:0000259" key="3">
    <source>
        <dbReference type="PROSITE" id="PS51670"/>
    </source>
</evidence>
<dbReference type="Proteomes" id="UP000494206">
    <property type="component" value="Unassembled WGS sequence"/>
</dbReference>
<keyword evidence="5" id="KW-1185">Reference proteome</keyword>
<dbReference type="Pfam" id="PF01549">
    <property type="entry name" value="ShK"/>
    <property type="match status" value="2"/>
</dbReference>
<sequence length="158" mass="17749">MWCTLLLIVALVVLLADGSLASNAIGDEPLLDVMNDRPKIKEEFEEGSGEIAVLQEVSNSTTTTTTKAPIPIRCFDQSVRCPKIKKLCNNLQYKIMMTRACAKTCGMCHEFVRMSKIERCRDSWTRCPAWAKNGFCHSSYYTIEERSVYCTKSCGLCS</sequence>
<feature type="chain" id="PRO_5035864922" description="ShKT domain-containing protein" evidence="2">
    <location>
        <begin position="22"/>
        <end position="158"/>
    </location>
</feature>
<dbReference type="InterPro" id="IPR003582">
    <property type="entry name" value="ShKT_dom"/>
</dbReference>
<dbReference type="EMBL" id="CADEPM010000012">
    <property type="protein sequence ID" value="CAB3410921.1"/>
    <property type="molecule type" value="Genomic_DNA"/>
</dbReference>
<feature type="domain" description="ShKT" evidence="3">
    <location>
        <begin position="120"/>
        <end position="157"/>
    </location>
</feature>
<organism evidence="4 5">
    <name type="scientific">Caenorhabditis bovis</name>
    <dbReference type="NCBI Taxonomy" id="2654633"/>
    <lineage>
        <taxon>Eukaryota</taxon>
        <taxon>Metazoa</taxon>
        <taxon>Ecdysozoa</taxon>
        <taxon>Nematoda</taxon>
        <taxon>Chromadorea</taxon>
        <taxon>Rhabditida</taxon>
        <taxon>Rhabditina</taxon>
        <taxon>Rhabditomorpha</taxon>
        <taxon>Rhabditoidea</taxon>
        <taxon>Rhabditidae</taxon>
        <taxon>Peloderinae</taxon>
        <taxon>Caenorhabditis</taxon>
    </lineage>
</organism>
<protein>
    <recommendedName>
        <fullName evidence="3">ShKT domain-containing protein</fullName>
    </recommendedName>
</protein>
<evidence type="ECO:0000313" key="5">
    <source>
        <dbReference type="Proteomes" id="UP000494206"/>
    </source>
</evidence>
<evidence type="ECO:0000313" key="4">
    <source>
        <dbReference type="EMBL" id="CAB3410921.1"/>
    </source>
</evidence>
<dbReference type="PANTHER" id="PTHR21724">
    <property type="entry name" value="SHKT DOMAIN-CONTAINING PROTEIN"/>
    <property type="match status" value="1"/>
</dbReference>
<evidence type="ECO:0000256" key="1">
    <source>
        <dbReference type="PROSITE-ProRule" id="PRU01005"/>
    </source>
</evidence>
<dbReference type="PANTHER" id="PTHR21724:SF92">
    <property type="entry name" value="SHKT DOMAIN-CONTAINING PROTEIN"/>
    <property type="match status" value="1"/>
</dbReference>
<dbReference type="SMART" id="SM00254">
    <property type="entry name" value="ShKT"/>
    <property type="match status" value="2"/>
</dbReference>
<reference evidence="4 5" key="1">
    <citation type="submission" date="2020-04" db="EMBL/GenBank/DDBJ databases">
        <authorList>
            <person name="Laetsch R D."/>
            <person name="Stevens L."/>
            <person name="Kumar S."/>
            <person name="Blaxter L. M."/>
        </authorList>
    </citation>
    <scope>NUCLEOTIDE SEQUENCE [LARGE SCALE GENOMIC DNA]</scope>
</reference>
<accession>A0A8S1FAW7</accession>
<keyword evidence="1" id="KW-1015">Disulfide bond</keyword>
<feature type="domain" description="ShKT" evidence="3">
    <location>
        <begin position="74"/>
        <end position="108"/>
    </location>
</feature>
<comment type="caution">
    <text evidence="1">Lacks conserved residue(s) required for the propagation of feature annotation.</text>
</comment>
<evidence type="ECO:0000256" key="2">
    <source>
        <dbReference type="SAM" id="SignalP"/>
    </source>
</evidence>
<dbReference type="PROSITE" id="PS51670">
    <property type="entry name" value="SHKT"/>
    <property type="match status" value="2"/>
</dbReference>
<dbReference type="AlphaFoldDB" id="A0A8S1FAW7"/>
<proteinExistence type="predicted"/>